<feature type="signal peptide" evidence="1">
    <location>
        <begin position="1"/>
        <end position="18"/>
    </location>
</feature>
<feature type="chain" id="PRO_5042199682" description="Fungal calcium binding protein domain-containing protein" evidence="1">
    <location>
        <begin position="19"/>
        <end position="122"/>
    </location>
</feature>
<dbReference type="EMBL" id="VCAU01000219">
    <property type="protein sequence ID" value="KAF9882781.1"/>
    <property type="molecule type" value="Genomic_DNA"/>
</dbReference>
<gene>
    <name evidence="2" type="ORF">FE257_005170</name>
</gene>
<reference evidence="2" key="1">
    <citation type="journal article" date="2019" name="Beilstein J. Org. Chem.">
        <title>Nanangenines: drimane sesquiterpenoids as the dominant metabolite cohort of a novel Australian fungus, Aspergillus nanangensis.</title>
        <authorList>
            <person name="Lacey H.J."/>
            <person name="Gilchrist C.L.M."/>
            <person name="Crombie A."/>
            <person name="Kalaitzis J.A."/>
            <person name="Vuong D."/>
            <person name="Rutledge P.J."/>
            <person name="Turner P."/>
            <person name="Pitt J.I."/>
            <person name="Lacey E."/>
            <person name="Chooi Y.H."/>
            <person name="Piggott A.M."/>
        </authorList>
    </citation>
    <scope>NUCLEOTIDE SEQUENCE</scope>
    <source>
        <strain evidence="2">MST-FP2251</strain>
    </source>
</reference>
<dbReference type="Proteomes" id="UP001194746">
    <property type="component" value="Unassembled WGS sequence"/>
</dbReference>
<keyword evidence="1" id="KW-0732">Signal</keyword>
<proteinExistence type="predicted"/>
<reference evidence="2" key="2">
    <citation type="submission" date="2020-02" db="EMBL/GenBank/DDBJ databases">
        <authorList>
            <person name="Gilchrist C.L.M."/>
            <person name="Chooi Y.-H."/>
        </authorList>
    </citation>
    <scope>NUCLEOTIDE SEQUENCE</scope>
    <source>
        <strain evidence="2">MST-FP2251</strain>
    </source>
</reference>
<name>A0AAD4CAD2_ASPNN</name>
<evidence type="ECO:0000313" key="2">
    <source>
        <dbReference type="EMBL" id="KAF9882781.1"/>
    </source>
</evidence>
<evidence type="ECO:0008006" key="4">
    <source>
        <dbReference type="Google" id="ProtNLM"/>
    </source>
</evidence>
<dbReference type="AlphaFoldDB" id="A0AAD4CAD2"/>
<keyword evidence="3" id="KW-1185">Reference proteome</keyword>
<sequence>MRFTSVFSTLIAVAAVNGAANNSAIDTITKDLKGGDFIKAANDILTLGNCDLSHLAGCVGVFAPIIVDCGQAVIAQGANVSENLACFSKALGVIGSGPKGFDSCTACIEEGISVAESLITDL</sequence>
<accession>A0AAD4CAD2</accession>
<comment type="caution">
    <text evidence="2">The sequence shown here is derived from an EMBL/GenBank/DDBJ whole genome shotgun (WGS) entry which is preliminary data.</text>
</comment>
<organism evidence="2 3">
    <name type="scientific">Aspergillus nanangensis</name>
    <dbReference type="NCBI Taxonomy" id="2582783"/>
    <lineage>
        <taxon>Eukaryota</taxon>
        <taxon>Fungi</taxon>
        <taxon>Dikarya</taxon>
        <taxon>Ascomycota</taxon>
        <taxon>Pezizomycotina</taxon>
        <taxon>Eurotiomycetes</taxon>
        <taxon>Eurotiomycetidae</taxon>
        <taxon>Eurotiales</taxon>
        <taxon>Aspergillaceae</taxon>
        <taxon>Aspergillus</taxon>
        <taxon>Aspergillus subgen. Circumdati</taxon>
    </lineage>
</organism>
<evidence type="ECO:0000313" key="3">
    <source>
        <dbReference type="Proteomes" id="UP001194746"/>
    </source>
</evidence>
<evidence type="ECO:0000256" key="1">
    <source>
        <dbReference type="SAM" id="SignalP"/>
    </source>
</evidence>
<protein>
    <recommendedName>
        <fullName evidence="4">Fungal calcium binding protein domain-containing protein</fullName>
    </recommendedName>
</protein>